<dbReference type="Proteomes" id="UP001565368">
    <property type="component" value="Unassembled WGS sequence"/>
</dbReference>
<feature type="transmembrane region" description="Helical" evidence="1">
    <location>
        <begin position="89"/>
        <end position="105"/>
    </location>
</feature>
<protein>
    <recommendedName>
        <fullName evidence="4">EXPERA domain-containing protein</fullName>
    </recommendedName>
</protein>
<keyword evidence="1" id="KW-0472">Membrane</keyword>
<evidence type="ECO:0000313" key="3">
    <source>
        <dbReference type="Proteomes" id="UP001565368"/>
    </source>
</evidence>
<dbReference type="GeneID" id="95988332"/>
<dbReference type="InterPro" id="IPR058068">
    <property type="entry name" value="LIC_13387-like"/>
</dbReference>
<dbReference type="RefSeq" id="XP_069207797.1">
    <property type="nucleotide sequence ID" value="XM_069355726.1"/>
</dbReference>
<keyword evidence="3" id="KW-1185">Reference proteome</keyword>
<dbReference type="NCBIfam" id="NF047765">
    <property type="entry name" value="LIC_13387_fam"/>
    <property type="match status" value="1"/>
</dbReference>
<keyword evidence="1" id="KW-1133">Transmembrane helix</keyword>
<accession>A0ABR3Q0E5</accession>
<evidence type="ECO:0008006" key="4">
    <source>
        <dbReference type="Google" id="ProtNLM"/>
    </source>
</evidence>
<feature type="transmembrane region" description="Helical" evidence="1">
    <location>
        <begin position="60"/>
        <end position="82"/>
    </location>
</feature>
<dbReference type="EMBL" id="JBBXJM010000005">
    <property type="protein sequence ID" value="KAL1407853.1"/>
    <property type="molecule type" value="Genomic_DNA"/>
</dbReference>
<feature type="transmembrane region" description="Helical" evidence="1">
    <location>
        <begin position="111"/>
        <end position="133"/>
    </location>
</feature>
<sequence length="144" mass="15649">MPPPFTLAAIALTVYTTAHTFFGTLFPSSFGPEADAVFLAMKTTTFDLMGSESTYYKQWFGLGIYTSLFLIFSAYIAVALNAAKTGEQWAVLRPIAVALAAAHVADAGIAFAYFFISPVIMSSLTVLLVVWGIKQKDDQFKKKA</sequence>
<proteinExistence type="predicted"/>
<gene>
    <name evidence="2" type="ORF">Q8F55_007289</name>
</gene>
<name>A0ABR3Q0E5_9TREE</name>
<keyword evidence="1" id="KW-0812">Transmembrane</keyword>
<reference evidence="2 3" key="1">
    <citation type="submission" date="2023-08" db="EMBL/GenBank/DDBJ databases">
        <title>Annotated Genome Sequence of Vanrija albida AlHP1.</title>
        <authorList>
            <person name="Herzog R."/>
        </authorList>
    </citation>
    <scope>NUCLEOTIDE SEQUENCE [LARGE SCALE GENOMIC DNA]</scope>
    <source>
        <strain evidence="2 3">AlHP1</strain>
    </source>
</reference>
<evidence type="ECO:0000313" key="2">
    <source>
        <dbReference type="EMBL" id="KAL1407853.1"/>
    </source>
</evidence>
<evidence type="ECO:0000256" key="1">
    <source>
        <dbReference type="SAM" id="Phobius"/>
    </source>
</evidence>
<comment type="caution">
    <text evidence="2">The sequence shown here is derived from an EMBL/GenBank/DDBJ whole genome shotgun (WGS) entry which is preliminary data.</text>
</comment>
<organism evidence="2 3">
    <name type="scientific">Vanrija albida</name>
    <dbReference type="NCBI Taxonomy" id="181172"/>
    <lineage>
        <taxon>Eukaryota</taxon>
        <taxon>Fungi</taxon>
        <taxon>Dikarya</taxon>
        <taxon>Basidiomycota</taxon>
        <taxon>Agaricomycotina</taxon>
        <taxon>Tremellomycetes</taxon>
        <taxon>Trichosporonales</taxon>
        <taxon>Trichosporonaceae</taxon>
        <taxon>Vanrija</taxon>
    </lineage>
</organism>